<name>A0A5C7FA65_9BACI</name>
<organism evidence="1 2">
    <name type="scientific">Alkalicoccus halolimnae</name>
    <dbReference type="NCBI Taxonomy" id="1667239"/>
    <lineage>
        <taxon>Bacteria</taxon>
        <taxon>Bacillati</taxon>
        <taxon>Bacillota</taxon>
        <taxon>Bacilli</taxon>
        <taxon>Bacillales</taxon>
        <taxon>Bacillaceae</taxon>
        <taxon>Alkalicoccus</taxon>
    </lineage>
</organism>
<dbReference type="AlphaFoldDB" id="A0A5C7FA65"/>
<evidence type="ECO:0000313" key="2">
    <source>
        <dbReference type="Proteomes" id="UP000321816"/>
    </source>
</evidence>
<gene>
    <name evidence="1" type="ORF">FTX54_015215</name>
</gene>
<keyword evidence="2" id="KW-1185">Reference proteome</keyword>
<dbReference type="RefSeq" id="WP_147802806.1">
    <property type="nucleotide sequence ID" value="NZ_CP144914.1"/>
</dbReference>
<accession>A0A5C7FA65</accession>
<evidence type="ECO:0000313" key="1">
    <source>
        <dbReference type="EMBL" id="WWD79725.1"/>
    </source>
</evidence>
<dbReference type="OrthoDB" id="624377at2"/>
<dbReference type="EMBL" id="CP144914">
    <property type="protein sequence ID" value="WWD79725.1"/>
    <property type="molecule type" value="Genomic_DNA"/>
</dbReference>
<proteinExistence type="predicted"/>
<sequence>MINKIILITGKKLSVIDYEKYGLYSFYNQGLNVEILDVSAIMNPINYKKDISNHAKIFRYINIEKKHELIEYIEKLNKESIICCSSSFPFTFKTIQFYRLISKKKIPYFYISNNYVPQKNLENTALKIKAKKIVKKILFKTYVSPANFIAVGGATQHKYIDIIDKNKTSVLFLHSYDFEKYLHSSSDTRPNIRFKSSKYAVFLDQNLPGHRDLILNGSAISSENYYEEVNSFFDYLEENLNIKVVIAGHPRSKNMSSNFGGRNIYFDETVELVKNSEFVLSHYSTAINYAVLFRKPALFIATKEIIDNKKMMDTVSSMASLLGKKPIILNEMKSNFKSQEQLLEINEKLYLQYEKLYIVHPQKRLFYASMWCEIHDHIKEITK</sequence>
<dbReference type="KEGG" id="ahal:FTX54_015215"/>
<dbReference type="Proteomes" id="UP000321816">
    <property type="component" value="Chromosome"/>
</dbReference>
<reference evidence="1 2" key="1">
    <citation type="submission" date="2024-01" db="EMBL/GenBank/DDBJ databases">
        <title>Complete Genome Sequence of Alkalicoccus halolimnae BZ-SZ-XJ29T, a Moderately Halophilic Bacterium Isolated from a Salt Lake.</title>
        <authorList>
            <person name="Zhao B."/>
        </authorList>
    </citation>
    <scope>NUCLEOTIDE SEQUENCE [LARGE SCALE GENOMIC DNA]</scope>
    <source>
        <strain evidence="1 2">BZ-SZ-XJ29</strain>
    </source>
</reference>
<protein>
    <submittedName>
        <fullName evidence="1">Uncharacterized protein</fullName>
    </submittedName>
</protein>